<dbReference type="PANTHER" id="PTHR47838:SF1">
    <property type="entry name" value="21.7 KDA CLASS VI HEAT SHOCK PROTEIN"/>
    <property type="match status" value="1"/>
</dbReference>
<dbReference type="PANTHER" id="PTHR47838">
    <property type="entry name" value="21.7 KDA CLASS VI HEAT SHOCK PROTEIN"/>
    <property type="match status" value="1"/>
</dbReference>
<organism evidence="1 2">
    <name type="scientific">Flemingia macrophylla</name>
    <dbReference type="NCBI Taxonomy" id="520843"/>
    <lineage>
        <taxon>Eukaryota</taxon>
        <taxon>Viridiplantae</taxon>
        <taxon>Streptophyta</taxon>
        <taxon>Embryophyta</taxon>
        <taxon>Tracheophyta</taxon>
        <taxon>Spermatophyta</taxon>
        <taxon>Magnoliopsida</taxon>
        <taxon>eudicotyledons</taxon>
        <taxon>Gunneridae</taxon>
        <taxon>Pentapetalae</taxon>
        <taxon>rosids</taxon>
        <taxon>fabids</taxon>
        <taxon>Fabales</taxon>
        <taxon>Fabaceae</taxon>
        <taxon>Papilionoideae</taxon>
        <taxon>50 kb inversion clade</taxon>
        <taxon>NPAAA clade</taxon>
        <taxon>indigoferoid/millettioid clade</taxon>
        <taxon>Phaseoleae</taxon>
        <taxon>Flemingia</taxon>
    </lineage>
</organism>
<dbReference type="SUPFAM" id="SSF49764">
    <property type="entry name" value="HSP20-like chaperones"/>
    <property type="match status" value="1"/>
</dbReference>
<proteinExistence type="predicted"/>
<protein>
    <submittedName>
        <fullName evidence="1">Uncharacterized protein</fullName>
    </submittedName>
</protein>
<name>A0ABD1LWP7_9FABA</name>
<reference evidence="1 2" key="1">
    <citation type="submission" date="2024-08" db="EMBL/GenBank/DDBJ databases">
        <title>Insights into the chromosomal genome structure of Flemingia macrophylla.</title>
        <authorList>
            <person name="Ding Y."/>
            <person name="Zhao Y."/>
            <person name="Bi W."/>
            <person name="Wu M."/>
            <person name="Zhao G."/>
            <person name="Gong Y."/>
            <person name="Li W."/>
            <person name="Zhang P."/>
        </authorList>
    </citation>
    <scope>NUCLEOTIDE SEQUENCE [LARGE SCALE GENOMIC DNA]</scope>
    <source>
        <strain evidence="1">DYQJB</strain>
        <tissue evidence="1">Leaf</tissue>
    </source>
</reference>
<comment type="caution">
    <text evidence="1">The sequence shown here is derived from an EMBL/GenBank/DDBJ whole genome shotgun (WGS) entry which is preliminary data.</text>
</comment>
<evidence type="ECO:0000313" key="2">
    <source>
        <dbReference type="Proteomes" id="UP001603857"/>
    </source>
</evidence>
<keyword evidence="2" id="KW-1185">Reference proteome</keyword>
<accession>A0ABD1LWP7</accession>
<dbReference type="AlphaFoldDB" id="A0ABD1LWP7"/>
<dbReference type="InterPro" id="IPR008978">
    <property type="entry name" value="HSP20-like_chaperone"/>
</dbReference>
<dbReference type="Proteomes" id="UP001603857">
    <property type="component" value="Unassembled WGS sequence"/>
</dbReference>
<evidence type="ECO:0000313" key="1">
    <source>
        <dbReference type="EMBL" id="KAL2327960.1"/>
    </source>
</evidence>
<dbReference type="EMBL" id="JBGMDY010000007">
    <property type="protein sequence ID" value="KAL2327960.1"/>
    <property type="molecule type" value="Genomic_DNA"/>
</dbReference>
<sequence>MCVTPLTNGILTAPQYNTSHGSLIIPTNPHKTFQRALSSLAHFLKNFPEDVDGLPFSTILHRASHYVFQLKQAITSSAKKVEVQTDDKTTHKWCASLGEEFESDVLLSHLRTNQKTVDWYQTDEGYMLKAEIPVDSGSLKESQRQNDWRSGHWWEYGYVRRLEIAEDANFKMVEAHIKSSRYLELRIPKCPHGKDVVF</sequence>
<gene>
    <name evidence="1" type="ORF">Fmac_021387</name>
</gene>